<protein>
    <recommendedName>
        <fullName evidence="1">Peptidase C14 caspase domain-containing protein</fullName>
    </recommendedName>
</protein>
<dbReference type="GO" id="GO:0004197">
    <property type="term" value="F:cysteine-type endopeptidase activity"/>
    <property type="evidence" value="ECO:0007669"/>
    <property type="project" value="InterPro"/>
</dbReference>
<evidence type="ECO:0000259" key="1">
    <source>
        <dbReference type="Pfam" id="PF00656"/>
    </source>
</evidence>
<dbReference type="EMBL" id="MK072502">
    <property type="protein sequence ID" value="AYV86338.1"/>
    <property type="molecule type" value="Genomic_DNA"/>
</dbReference>
<name>A0A3G5AGS8_9VIRU</name>
<dbReference type="Gene3D" id="3.40.50.1460">
    <property type="match status" value="1"/>
</dbReference>
<feature type="domain" description="Peptidase C14 caspase" evidence="1">
    <location>
        <begin position="107"/>
        <end position="316"/>
    </location>
</feature>
<proteinExistence type="predicted"/>
<evidence type="ECO:0000313" key="2">
    <source>
        <dbReference type="EMBL" id="AYV86338.1"/>
    </source>
</evidence>
<dbReference type="InterPro" id="IPR011600">
    <property type="entry name" value="Pept_C14_caspase"/>
</dbReference>
<organism evidence="2">
    <name type="scientific">Solumvirus sp</name>
    <dbReference type="NCBI Taxonomy" id="2487773"/>
    <lineage>
        <taxon>Viruses</taxon>
        <taxon>Pithoviruses</taxon>
    </lineage>
</organism>
<reference evidence="2" key="1">
    <citation type="submission" date="2018-10" db="EMBL/GenBank/DDBJ databases">
        <title>Hidden diversity of soil giant viruses.</title>
        <authorList>
            <person name="Schulz F."/>
            <person name="Alteio L."/>
            <person name="Goudeau D."/>
            <person name="Ryan E.M."/>
            <person name="Malmstrom R.R."/>
            <person name="Blanchard J."/>
            <person name="Woyke T."/>
        </authorList>
    </citation>
    <scope>NUCLEOTIDE SEQUENCE</scope>
    <source>
        <strain evidence="2">SMV1</strain>
    </source>
</reference>
<dbReference type="GO" id="GO:0006508">
    <property type="term" value="P:proteolysis"/>
    <property type="evidence" value="ECO:0007669"/>
    <property type="project" value="InterPro"/>
</dbReference>
<sequence length="353" mass="40298">MPSAILIGFEYQVIKADTKDGINITTVFPNTVIDMNLVDQFCREQNWETKYITDIKEEKLPEGVHEVVVGGRVDLKSLTFYKNNNANFIMVDTRKKFLEVFTSEIIRLSKGKDKKLFVYYTGHGIGDKNGKSSILLPNDEQVSFTEVREIITKYFFSDGDIVCILDCCYPSSMDLPYQYVPDMALTVEITTDINKSTNTKHVFDATKEGDYSDNLQYPPIIHRTGKWKLIEPYTACRQKFLLITSASNSQVSAADKFGSFFTGAFFQYLRLLNHDLKTTEKTSYKWPSRNLLAICKEIVDEVNKHPKVKQSTTIYSAYKELPIIPLWIGAFNIDILVDAESKLLLFSEIVDGI</sequence>
<accession>A0A3G5AGS8</accession>
<gene>
    <name evidence="2" type="ORF">Solumvirus5_5</name>
</gene>
<dbReference type="Pfam" id="PF00656">
    <property type="entry name" value="Peptidase_C14"/>
    <property type="match status" value="1"/>
</dbReference>